<dbReference type="GO" id="GO:0000139">
    <property type="term" value="C:Golgi membrane"/>
    <property type="evidence" value="ECO:0007669"/>
    <property type="project" value="TreeGrafter"/>
</dbReference>
<dbReference type="GO" id="GO:0005886">
    <property type="term" value="C:plasma membrane"/>
    <property type="evidence" value="ECO:0007669"/>
    <property type="project" value="TreeGrafter"/>
</dbReference>
<dbReference type="OrthoDB" id="422827at2759"/>
<dbReference type="InterPro" id="IPR045221">
    <property type="entry name" value="Sphingomyelin_synth-like"/>
</dbReference>
<evidence type="ECO:0000256" key="4">
    <source>
        <dbReference type="ARBA" id="ARBA00022692"/>
    </source>
</evidence>
<dbReference type="PANTHER" id="PTHR21290:SF25">
    <property type="entry name" value="SPHINGOMYELIN SYNTHASE-RELATED PROTEIN 1"/>
    <property type="match status" value="1"/>
</dbReference>
<evidence type="ECO:0000256" key="9">
    <source>
        <dbReference type="SAM" id="MobiDB-lite"/>
    </source>
</evidence>
<evidence type="ECO:0000256" key="3">
    <source>
        <dbReference type="ARBA" id="ARBA00022679"/>
    </source>
</evidence>
<dbReference type="GO" id="GO:0005789">
    <property type="term" value="C:endoplasmic reticulum membrane"/>
    <property type="evidence" value="ECO:0007669"/>
    <property type="project" value="TreeGrafter"/>
</dbReference>
<dbReference type="AlphaFoldDB" id="A0A813GVQ6"/>
<proteinExistence type="inferred from homology"/>
<keyword evidence="7" id="KW-0443">Lipid metabolism</keyword>
<sequence>MAVSSTSGEEDHGFTSEESSSEDEEEEEELGPAQQSSKAGFFAYHVGADGKTPSFFSDPFCVADFRKPALLQFLPRVAAAAAIFTFGLYVNNVSQAWLQQNMAGYYEKNWVPVPPVNTTVILWDVTFASLPYVKSTKPADAFAGGAPMFVMLRFFVVPGPRSLRWTILCRWLVMWGILWFGRAFTIISTPLPNPDPTCVPKISFPDNIFLEAWANLPIVPMYPDELTCQDVLYSGHTVALTLNTMVILKYIRTAPWFPSNSSTRWCSTSTVFNVLGVVMLLMGYYFIVASHFHYTIDVLVGAVMTVLVFNMYHFIIKVSMLRKRKSRLCISPFFRWLERPAKDLKCWRRRAAEVLAQLHHDDDIIHGLENGVLN</sequence>
<reference evidence="12" key="1">
    <citation type="submission" date="2021-02" db="EMBL/GenBank/DDBJ databases">
        <authorList>
            <person name="Dougan E. K."/>
            <person name="Rhodes N."/>
            <person name="Thang M."/>
            <person name="Chan C."/>
        </authorList>
    </citation>
    <scope>NUCLEOTIDE SEQUENCE</scope>
</reference>
<accession>A0A813GVQ6</accession>
<name>A0A813GVQ6_POLGL</name>
<dbReference type="OMA" id="RESPCCY"/>
<comment type="similarity">
    <text evidence="2">Belongs to the sphingomyelin synthase family.</text>
</comment>
<keyword evidence="4 10" id="KW-0812">Transmembrane</keyword>
<dbReference type="GO" id="GO:0046513">
    <property type="term" value="P:ceramide biosynthetic process"/>
    <property type="evidence" value="ECO:0007669"/>
    <property type="project" value="TreeGrafter"/>
</dbReference>
<evidence type="ECO:0000256" key="5">
    <source>
        <dbReference type="ARBA" id="ARBA00022919"/>
    </source>
</evidence>
<dbReference type="InterPro" id="IPR025749">
    <property type="entry name" value="Sphingomyelin_synth-like_dom"/>
</dbReference>
<feature type="domain" description="Sphingomyelin synthase-like" evidence="11">
    <location>
        <begin position="227"/>
        <end position="313"/>
    </location>
</feature>
<keyword evidence="8 10" id="KW-0472">Membrane</keyword>
<comment type="subcellular location">
    <subcellularLocation>
        <location evidence="1">Membrane</location>
        <topology evidence="1">Multi-pass membrane protein</topology>
    </subcellularLocation>
</comment>
<evidence type="ECO:0000256" key="1">
    <source>
        <dbReference type="ARBA" id="ARBA00004141"/>
    </source>
</evidence>
<evidence type="ECO:0000256" key="7">
    <source>
        <dbReference type="ARBA" id="ARBA00023098"/>
    </source>
</evidence>
<feature type="region of interest" description="Disordered" evidence="9">
    <location>
        <begin position="1"/>
        <end position="36"/>
    </location>
</feature>
<evidence type="ECO:0000256" key="6">
    <source>
        <dbReference type="ARBA" id="ARBA00022989"/>
    </source>
</evidence>
<evidence type="ECO:0000313" key="12">
    <source>
        <dbReference type="EMBL" id="CAE8627597.1"/>
    </source>
</evidence>
<comment type="caution">
    <text evidence="12">The sequence shown here is derived from an EMBL/GenBank/DDBJ whole genome shotgun (WGS) entry which is preliminary data.</text>
</comment>
<evidence type="ECO:0000256" key="10">
    <source>
        <dbReference type="SAM" id="Phobius"/>
    </source>
</evidence>
<dbReference type="Pfam" id="PF14360">
    <property type="entry name" value="PAP2_C"/>
    <property type="match status" value="1"/>
</dbReference>
<feature type="transmembrane region" description="Helical" evidence="10">
    <location>
        <begin position="271"/>
        <end position="292"/>
    </location>
</feature>
<evidence type="ECO:0000313" key="13">
    <source>
        <dbReference type="Proteomes" id="UP000654075"/>
    </source>
</evidence>
<dbReference type="Proteomes" id="UP000654075">
    <property type="component" value="Unassembled WGS sequence"/>
</dbReference>
<keyword evidence="5" id="KW-0746">Sphingolipid metabolism</keyword>
<dbReference type="GO" id="GO:0047493">
    <property type="term" value="F:ceramide cholinephosphotransferase activity"/>
    <property type="evidence" value="ECO:0007669"/>
    <property type="project" value="TreeGrafter"/>
</dbReference>
<keyword evidence="13" id="KW-1185">Reference proteome</keyword>
<keyword evidence="3" id="KW-0808">Transferase</keyword>
<feature type="transmembrane region" description="Helical" evidence="10">
    <location>
        <begin position="298"/>
        <end position="316"/>
    </location>
</feature>
<evidence type="ECO:0000256" key="2">
    <source>
        <dbReference type="ARBA" id="ARBA00005441"/>
    </source>
</evidence>
<feature type="transmembrane region" description="Helical" evidence="10">
    <location>
        <begin position="73"/>
        <end position="90"/>
    </location>
</feature>
<gene>
    <name evidence="12" type="ORF">PGLA1383_LOCUS44328</name>
</gene>
<dbReference type="GO" id="GO:0033188">
    <property type="term" value="F:sphingomyelin synthase activity"/>
    <property type="evidence" value="ECO:0007669"/>
    <property type="project" value="TreeGrafter"/>
</dbReference>
<evidence type="ECO:0000259" key="11">
    <source>
        <dbReference type="Pfam" id="PF14360"/>
    </source>
</evidence>
<keyword evidence="6 10" id="KW-1133">Transmembrane helix</keyword>
<evidence type="ECO:0000256" key="8">
    <source>
        <dbReference type="ARBA" id="ARBA00023136"/>
    </source>
</evidence>
<protein>
    <recommendedName>
        <fullName evidence="11">Sphingomyelin synthase-like domain-containing protein</fullName>
    </recommendedName>
</protein>
<feature type="compositionally biased region" description="Acidic residues" evidence="9">
    <location>
        <begin position="19"/>
        <end position="30"/>
    </location>
</feature>
<dbReference type="EMBL" id="CAJNNV010029218">
    <property type="protein sequence ID" value="CAE8627597.1"/>
    <property type="molecule type" value="Genomic_DNA"/>
</dbReference>
<organism evidence="12 13">
    <name type="scientific">Polarella glacialis</name>
    <name type="common">Dinoflagellate</name>
    <dbReference type="NCBI Taxonomy" id="89957"/>
    <lineage>
        <taxon>Eukaryota</taxon>
        <taxon>Sar</taxon>
        <taxon>Alveolata</taxon>
        <taxon>Dinophyceae</taxon>
        <taxon>Suessiales</taxon>
        <taxon>Suessiaceae</taxon>
        <taxon>Polarella</taxon>
    </lineage>
</organism>
<dbReference type="PANTHER" id="PTHR21290">
    <property type="entry name" value="SPHINGOMYELIN SYNTHETASE"/>
    <property type="match status" value="1"/>
</dbReference>